<evidence type="ECO:0000256" key="1">
    <source>
        <dbReference type="SAM" id="MobiDB-lite"/>
    </source>
</evidence>
<accession>A0A7T8GZT3</accession>
<feature type="region of interest" description="Disordered" evidence="1">
    <location>
        <begin position="1"/>
        <end position="26"/>
    </location>
</feature>
<reference evidence="3" key="1">
    <citation type="submission" date="2021-01" db="EMBL/GenBank/DDBJ databases">
        <title>Caligus Genome Assembly.</title>
        <authorList>
            <person name="Gallardo-Escarate C."/>
        </authorList>
    </citation>
    <scope>NUCLEOTIDE SEQUENCE [LARGE SCALE GENOMIC DNA]</scope>
</reference>
<proteinExistence type="predicted"/>
<dbReference type="Proteomes" id="UP000595437">
    <property type="component" value="Chromosome 10"/>
</dbReference>
<dbReference type="AlphaFoldDB" id="A0A7T8GZT3"/>
<dbReference type="EMBL" id="CP045899">
    <property type="protein sequence ID" value="QQP40849.1"/>
    <property type="molecule type" value="Genomic_DNA"/>
</dbReference>
<feature type="compositionally biased region" description="Polar residues" evidence="1">
    <location>
        <begin position="15"/>
        <end position="26"/>
    </location>
</feature>
<feature type="non-terminal residue" evidence="2">
    <location>
        <position position="1"/>
    </location>
</feature>
<name>A0A7T8GZT3_CALRO</name>
<evidence type="ECO:0000313" key="2">
    <source>
        <dbReference type="EMBL" id="QQP40849.1"/>
    </source>
</evidence>
<organism evidence="2 3">
    <name type="scientific">Caligus rogercresseyi</name>
    <name type="common">Sea louse</name>
    <dbReference type="NCBI Taxonomy" id="217165"/>
    <lineage>
        <taxon>Eukaryota</taxon>
        <taxon>Metazoa</taxon>
        <taxon>Ecdysozoa</taxon>
        <taxon>Arthropoda</taxon>
        <taxon>Crustacea</taxon>
        <taxon>Multicrustacea</taxon>
        <taxon>Hexanauplia</taxon>
        <taxon>Copepoda</taxon>
        <taxon>Siphonostomatoida</taxon>
        <taxon>Caligidae</taxon>
        <taxon>Caligus</taxon>
    </lineage>
</organism>
<sequence>EDADQVVNDSDDKQMSQNISPALVTTNPPRFALPAMDVAGGYGLTPSGETEYEVFPTDLDESALDDLNSHSQCP</sequence>
<evidence type="ECO:0000313" key="3">
    <source>
        <dbReference type="Proteomes" id="UP000595437"/>
    </source>
</evidence>
<keyword evidence="3" id="KW-1185">Reference proteome</keyword>
<protein>
    <submittedName>
        <fullName evidence="2">Uncharacterized protein</fullName>
    </submittedName>
</protein>
<gene>
    <name evidence="2" type="ORF">FKW44_015036</name>
</gene>